<evidence type="ECO:0000256" key="5">
    <source>
        <dbReference type="ARBA" id="ARBA00023237"/>
    </source>
</evidence>
<dbReference type="InterPro" id="IPR032831">
    <property type="entry name" value="LptM_cons"/>
</dbReference>
<keyword evidence="8" id="KW-1185">Reference proteome</keyword>
<proteinExistence type="predicted"/>
<dbReference type="RefSeq" id="WP_112862624.1">
    <property type="nucleotide sequence ID" value="NZ_UHIA01000004.1"/>
</dbReference>
<dbReference type="Pfam" id="PF13627">
    <property type="entry name" value="LptM_cons"/>
    <property type="match status" value="1"/>
</dbReference>
<keyword evidence="4" id="KW-0564">Palmitate</keyword>
<comment type="subcellular location">
    <subcellularLocation>
        <location evidence="1">Cell outer membrane</location>
        <topology evidence="1">Lipid-anchor</topology>
    </subcellularLocation>
</comment>
<dbReference type="AlphaFoldDB" id="A0A380MXU4"/>
<reference evidence="7 8" key="1">
    <citation type="submission" date="2018-06" db="EMBL/GenBank/DDBJ databases">
        <authorList>
            <consortium name="Pathogen Informatics"/>
            <person name="Doyle S."/>
        </authorList>
    </citation>
    <scope>NUCLEOTIDE SEQUENCE [LARGE SCALE GENOMIC DNA]</scope>
    <source>
        <strain evidence="7 8">NCTC10717</strain>
    </source>
</reference>
<evidence type="ECO:0000313" key="7">
    <source>
        <dbReference type="EMBL" id="SUO97379.1"/>
    </source>
</evidence>
<sequence>MKVSIVVLALLLSACGQKGPLYLAEPETLSANPPAQEAQENINE</sequence>
<keyword evidence="2" id="KW-0732">Signal</keyword>
<dbReference type="Proteomes" id="UP000254575">
    <property type="component" value="Unassembled WGS sequence"/>
</dbReference>
<keyword evidence="3" id="KW-0472">Membrane</keyword>
<evidence type="ECO:0000256" key="1">
    <source>
        <dbReference type="ARBA" id="ARBA00004459"/>
    </source>
</evidence>
<name>A0A380MXU4_9GAMM</name>
<accession>A0A380MXU4</accession>
<keyword evidence="5" id="KW-0998">Cell outer membrane</keyword>
<protein>
    <submittedName>
        <fullName evidence="7">Predicted small periplasmic lipoprotein</fullName>
    </submittedName>
</protein>
<gene>
    <name evidence="7" type="ORF">NCTC10717_01418</name>
</gene>
<evidence type="ECO:0000256" key="4">
    <source>
        <dbReference type="ARBA" id="ARBA00023139"/>
    </source>
</evidence>
<keyword evidence="6 7" id="KW-0449">Lipoprotein</keyword>
<dbReference type="GO" id="GO:0009279">
    <property type="term" value="C:cell outer membrane"/>
    <property type="evidence" value="ECO:0007669"/>
    <property type="project" value="UniProtKB-SubCell"/>
</dbReference>
<dbReference type="PROSITE" id="PS51257">
    <property type="entry name" value="PROKAR_LIPOPROTEIN"/>
    <property type="match status" value="1"/>
</dbReference>
<organism evidence="7 8">
    <name type="scientific">Suttonella indologenes</name>
    <dbReference type="NCBI Taxonomy" id="13276"/>
    <lineage>
        <taxon>Bacteria</taxon>
        <taxon>Pseudomonadati</taxon>
        <taxon>Pseudomonadota</taxon>
        <taxon>Gammaproteobacteria</taxon>
        <taxon>Cardiobacteriales</taxon>
        <taxon>Cardiobacteriaceae</taxon>
        <taxon>Suttonella</taxon>
    </lineage>
</organism>
<dbReference type="EMBL" id="UHIA01000004">
    <property type="protein sequence ID" value="SUO97379.1"/>
    <property type="molecule type" value="Genomic_DNA"/>
</dbReference>
<dbReference type="NCBIfam" id="NF047847">
    <property type="entry name" value="SS_mature_LptM"/>
    <property type="match status" value="1"/>
</dbReference>
<evidence type="ECO:0000256" key="3">
    <source>
        <dbReference type="ARBA" id="ARBA00023136"/>
    </source>
</evidence>
<evidence type="ECO:0000313" key="8">
    <source>
        <dbReference type="Proteomes" id="UP000254575"/>
    </source>
</evidence>
<evidence type="ECO:0000256" key="2">
    <source>
        <dbReference type="ARBA" id="ARBA00022729"/>
    </source>
</evidence>
<evidence type="ECO:0000256" key="6">
    <source>
        <dbReference type="ARBA" id="ARBA00023288"/>
    </source>
</evidence>